<evidence type="ECO:0000259" key="5">
    <source>
        <dbReference type="Pfam" id="PF00327"/>
    </source>
</evidence>
<comment type="caution">
    <text evidence="7">The sequence shown here is derived from an EMBL/GenBank/DDBJ whole genome shotgun (WGS) entry which is preliminary data.</text>
</comment>
<accession>A0A1Y1VBR7</accession>
<keyword evidence="8" id="KW-1185">Reference proteome</keyword>
<evidence type="ECO:0000256" key="4">
    <source>
        <dbReference type="SAM" id="Coils"/>
    </source>
</evidence>
<dbReference type="InterPro" id="IPR035808">
    <property type="entry name" value="Ribosomal_uL30_euk_arc"/>
</dbReference>
<dbReference type="GO" id="GO:0003735">
    <property type="term" value="F:structural constituent of ribosome"/>
    <property type="evidence" value="ECO:0007669"/>
    <property type="project" value="TreeGrafter"/>
</dbReference>
<evidence type="ECO:0000256" key="3">
    <source>
        <dbReference type="ARBA" id="ARBA00023274"/>
    </source>
</evidence>
<comment type="similarity">
    <text evidence="1">Belongs to the universal ribosomal protein uL30 family.</text>
</comment>
<dbReference type="Pfam" id="PF00327">
    <property type="entry name" value="Ribosomal_L30"/>
    <property type="match status" value="1"/>
</dbReference>
<name>A0A1Y1VBR7_9FUNG</name>
<dbReference type="PANTHER" id="PTHR11524:SF16">
    <property type="entry name" value="LARGE RIBOSOMAL SUBUNIT PROTEIN UL30"/>
    <property type="match status" value="1"/>
</dbReference>
<feature type="domain" description="Large ribosomal subunit protein uL30 N-terminal eukaryotes" evidence="6">
    <location>
        <begin position="75"/>
        <end position="146"/>
    </location>
</feature>
<dbReference type="CDD" id="cd01657">
    <property type="entry name" value="Ribosomal_L7_archeal_euk"/>
    <property type="match status" value="1"/>
</dbReference>
<dbReference type="GO" id="GO:0022625">
    <property type="term" value="C:cytosolic large ribosomal subunit"/>
    <property type="evidence" value="ECO:0007669"/>
    <property type="project" value="TreeGrafter"/>
</dbReference>
<dbReference type="Proteomes" id="UP000193719">
    <property type="component" value="Unassembled WGS sequence"/>
</dbReference>
<keyword evidence="3" id="KW-0687">Ribonucleoprotein</keyword>
<proteinExistence type="inferred from homology"/>
<dbReference type="STRING" id="1754191.A0A1Y1VBR7"/>
<dbReference type="InterPro" id="IPR039699">
    <property type="entry name" value="Ribosomal_uL30"/>
</dbReference>
<dbReference type="Gene3D" id="3.30.1390.20">
    <property type="entry name" value="Ribosomal protein L30, ferredoxin-like fold domain"/>
    <property type="match status" value="1"/>
</dbReference>
<dbReference type="InterPro" id="IPR016082">
    <property type="entry name" value="Ribosomal_uL30_ferredoxin-like"/>
</dbReference>
<dbReference type="InterPro" id="IPR012988">
    <property type="entry name" value="Ribosomal_uL30_N_euk"/>
</dbReference>
<reference evidence="7 8" key="2">
    <citation type="submission" date="2016-08" db="EMBL/GenBank/DDBJ databases">
        <title>Pervasive Adenine N6-methylation of Active Genes in Fungi.</title>
        <authorList>
            <consortium name="DOE Joint Genome Institute"/>
            <person name="Mondo S.J."/>
            <person name="Dannebaum R.O."/>
            <person name="Kuo R.C."/>
            <person name="Labutti K."/>
            <person name="Haridas S."/>
            <person name="Kuo A."/>
            <person name="Salamov A."/>
            <person name="Ahrendt S.R."/>
            <person name="Lipzen A."/>
            <person name="Sullivan W."/>
            <person name="Andreopoulos W.B."/>
            <person name="Clum A."/>
            <person name="Lindquist E."/>
            <person name="Daum C."/>
            <person name="Ramamoorthy G.K."/>
            <person name="Gryganskyi A."/>
            <person name="Culley D."/>
            <person name="Magnuson J.K."/>
            <person name="James T.Y."/>
            <person name="O'Malley M.A."/>
            <person name="Stajich J.E."/>
            <person name="Spatafora J.W."/>
            <person name="Visel A."/>
            <person name="Grigoriev I.V."/>
        </authorList>
    </citation>
    <scope>NUCLEOTIDE SEQUENCE [LARGE SCALE GENOMIC DNA]</scope>
    <source>
        <strain evidence="8">finn</strain>
    </source>
</reference>
<dbReference type="InterPro" id="IPR005998">
    <property type="entry name" value="Ribosomal_uL30_euk"/>
</dbReference>
<dbReference type="FunFam" id="3.30.1390.20:FF:000003">
    <property type="entry name" value="60S ribosomal protein L7"/>
    <property type="match status" value="1"/>
</dbReference>
<dbReference type="EMBL" id="MCFH01000016">
    <property type="protein sequence ID" value="ORX52101.1"/>
    <property type="molecule type" value="Genomic_DNA"/>
</dbReference>
<reference evidence="7 8" key="1">
    <citation type="submission" date="2016-08" db="EMBL/GenBank/DDBJ databases">
        <title>Genomes of anaerobic fungi encode conserved fungal cellulosomes for biomass hydrolysis.</title>
        <authorList>
            <consortium name="DOE Joint Genome Institute"/>
            <person name="Haitjema C.H."/>
            <person name="Gilmore S.P."/>
            <person name="Henske J.K."/>
            <person name="Solomon K.V."/>
            <person name="De Groot R."/>
            <person name="Kuo A."/>
            <person name="Mondo S.J."/>
            <person name="Salamov A.A."/>
            <person name="Labutti K."/>
            <person name="Zhao Z."/>
            <person name="Chiniquy J."/>
            <person name="Barry K."/>
            <person name="Brewer H.M."/>
            <person name="Purvine S.O."/>
            <person name="Wright A.T."/>
            <person name="Boxma B."/>
            <person name="Van Alen T."/>
            <person name="Hackstein J.H."/>
            <person name="Baker S.E."/>
            <person name="Grigoriev I.V."/>
            <person name="O'Malley M.A."/>
        </authorList>
    </citation>
    <scope>NUCLEOTIDE SEQUENCE [LARGE SCALE GENOMIC DNA]</scope>
    <source>
        <strain evidence="8">finn</strain>
    </source>
</reference>
<dbReference type="PANTHER" id="PTHR11524">
    <property type="entry name" value="60S RIBOSOMAL PROTEIN L7"/>
    <property type="match status" value="1"/>
</dbReference>
<evidence type="ECO:0000256" key="2">
    <source>
        <dbReference type="ARBA" id="ARBA00022980"/>
    </source>
</evidence>
<evidence type="ECO:0000259" key="6">
    <source>
        <dbReference type="Pfam" id="PF08079"/>
    </source>
</evidence>
<dbReference type="InterPro" id="IPR036919">
    <property type="entry name" value="Ribo_uL30_ferredoxin-like_sf"/>
</dbReference>
<feature type="domain" description="Large ribosomal subunit protein uL30-like ferredoxin-like fold" evidence="5">
    <location>
        <begin position="152"/>
        <end position="202"/>
    </location>
</feature>
<evidence type="ECO:0000313" key="8">
    <source>
        <dbReference type="Proteomes" id="UP000193719"/>
    </source>
</evidence>
<gene>
    <name evidence="7" type="ORF">BCR36DRAFT_369478</name>
</gene>
<sequence>MIAPSQFMSLAVTLDPVYPRNNNNGTRNPSSLGSSLNRYVSLSQNNIGFNCNTQSTLIIKDVISSMQSPNTENTVSEVLLKKRKHLEKIKAERAAASLLKKQKKGKTQKKINFKRAEQFVREYRTLENENKRLDRLAKSNKKLDVPEEPTLAFVIRVRGHGKLPDKIKKIFKLLKLNNLYNGRFIKLNKATVTMLNMIQPYVVYGTPNIKSVRELIYKRGYTKVKNEKVPLTDNTLIEKELGKYNIICMEDIVHEIFTLGPNFKFVNNFLYAFKLVNPNNSILGKKGTPFISYKETGNRGEEINELIQKMN</sequence>
<dbReference type="SUPFAM" id="SSF55129">
    <property type="entry name" value="Ribosomal protein L30p/L7e"/>
    <property type="match status" value="1"/>
</dbReference>
<evidence type="ECO:0000313" key="7">
    <source>
        <dbReference type="EMBL" id="ORX52101.1"/>
    </source>
</evidence>
<feature type="coiled-coil region" evidence="4">
    <location>
        <begin position="116"/>
        <end position="143"/>
    </location>
</feature>
<dbReference type="OrthoDB" id="28644at2759"/>
<evidence type="ECO:0000256" key="1">
    <source>
        <dbReference type="ARBA" id="ARBA00007594"/>
    </source>
</evidence>
<dbReference type="Pfam" id="PF08079">
    <property type="entry name" value="Ribosomal_L30_N"/>
    <property type="match status" value="1"/>
</dbReference>
<keyword evidence="4" id="KW-0175">Coiled coil</keyword>
<dbReference type="GO" id="GO:0003723">
    <property type="term" value="F:RNA binding"/>
    <property type="evidence" value="ECO:0007669"/>
    <property type="project" value="InterPro"/>
</dbReference>
<dbReference type="GO" id="GO:0000463">
    <property type="term" value="P:maturation of LSU-rRNA from tricistronic rRNA transcript (SSU-rRNA, 5.8S rRNA, LSU-rRNA)"/>
    <property type="evidence" value="ECO:0007669"/>
    <property type="project" value="TreeGrafter"/>
</dbReference>
<protein>
    <submittedName>
        <fullName evidence="7">60S ribosomal protein L7</fullName>
    </submittedName>
</protein>
<keyword evidence="2 7" id="KW-0689">Ribosomal protein</keyword>
<dbReference type="NCBIfam" id="TIGR01310">
    <property type="entry name" value="uL30_euk"/>
    <property type="match status" value="1"/>
</dbReference>
<dbReference type="AlphaFoldDB" id="A0A1Y1VBR7"/>
<organism evidence="7 8">
    <name type="scientific">Piromyces finnis</name>
    <dbReference type="NCBI Taxonomy" id="1754191"/>
    <lineage>
        <taxon>Eukaryota</taxon>
        <taxon>Fungi</taxon>
        <taxon>Fungi incertae sedis</taxon>
        <taxon>Chytridiomycota</taxon>
        <taxon>Chytridiomycota incertae sedis</taxon>
        <taxon>Neocallimastigomycetes</taxon>
        <taxon>Neocallimastigales</taxon>
        <taxon>Neocallimastigaceae</taxon>
        <taxon>Piromyces</taxon>
    </lineage>
</organism>